<dbReference type="GO" id="GO:0016020">
    <property type="term" value="C:membrane"/>
    <property type="evidence" value="ECO:0007669"/>
    <property type="project" value="UniProtKB-SubCell"/>
</dbReference>
<dbReference type="PANTHER" id="PTHR31201:SF1">
    <property type="entry name" value="GLYCEROPHOSPHOCHOLINE ACYLTRANSFERASE 1"/>
    <property type="match status" value="1"/>
</dbReference>
<keyword evidence="12" id="KW-0012">Acyltransferase</keyword>
<evidence type="ECO:0000313" key="15">
    <source>
        <dbReference type="Proteomes" id="UP001438707"/>
    </source>
</evidence>
<keyword evidence="5" id="KW-0808">Transferase</keyword>
<keyword evidence="10" id="KW-0594">Phospholipid biosynthesis</keyword>
<dbReference type="Pfam" id="PF10998">
    <property type="entry name" value="DUF2838"/>
    <property type="match status" value="1"/>
</dbReference>
<feature type="transmembrane region" description="Helical" evidence="13">
    <location>
        <begin position="297"/>
        <end position="315"/>
    </location>
</feature>
<evidence type="ECO:0000256" key="8">
    <source>
        <dbReference type="ARBA" id="ARBA00023098"/>
    </source>
</evidence>
<evidence type="ECO:0000256" key="4">
    <source>
        <dbReference type="ARBA" id="ARBA00022516"/>
    </source>
</evidence>
<accession>A0AAW1RQV7</accession>
<evidence type="ECO:0000256" key="11">
    <source>
        <dbReference type="ARBA" id="ARBA00023264"/>
    </source>
</evidence>
<keyword evidence="7 13" id="KW-1133">Transmembrane helix</keyword>
<evidence type="ECO:0000256" key="13">
    <source>
        <dbReference type="SAM" id="Phobius"/>
    </source>
</evidence>
<evidence type="ECO:0000256" key="12">
    <source>
        <dbReference type="ARBA" id="ARBA00023315"/>
    </source>
</evidence>
<feature type="transmembrane region" description="Helical" evidence="13">
    <location>
        <begin position="66"/>
        <end position="95"/>
    </location>
</feature>
<dbReference type="GO" id="GO:0016746">
    <property type="term" value="F:acyltransferase activity"/>
    <property type="evidence" value="ECO:0007669"/>
    <property type="project" value="UniProtKB-KW"/>
</dbReference>
<evidence type="ECO:0000256" key="1">
    <source>
        <dbReference type="ARBA" id="ARBA00004141"/>
    </source>
</evidence>
<evidence type="ECO:0000256" key="6">
    <source>
        <dbReference type="ARBA" id="ARBA00022692"/>
    </source>
</evidence>
<proteinExistence type="inferred from homology"/>
<dbReference type="AlphaFoldDB" id="A0AAW1RQV7"/>
<keyword evidence="8" id="KW-0443">Lipid metabolism</keyword>
<evidence type="ECO:0000256" key="5">
    <source>
        <dbReference type="ARBA" id="ARBA00022679"/>
    </source>
</evidence>
<dbReference type="EMBL" id="JALJOS010000008">
    <property type="protein sequence ID" value="KAK9835776.1"/>
    <property type="molecule type" value="Genomic_DNA"/>
</dbReference>
<evidence type="ECO:0000256" key="10">
    <source>
        <dbReference type="ARBA" id="ARBA00023209"/>
    </source>
</evidence>
<feature type="transmembrane region" description="Helical" evidence="13">
    <location>
        <begin position="231"/>
        <end position="253"/>
    </location>
</feature>
<comment type="subcellular location">
    <subcellularLocation>
        <location evidence="1">Membrane</location>
        <topology evidence="1">Multi-pass membrane protein</topology>
    </subcellularLocation>
</comment>
<dbReference type="InterPro" id="IPR021261">
    <property type="entry name" value="GPCAT"/>
</dbReference>
<evidence type="ECO:0000256" key="2">
    <source>
        <dbReference type="ARBA" id="ARBA00006675"/>
    </source>
</evidence>
<comment type="caution">
    <text evidence="14">The sequence shown here is derived from an EMBL/GenBank/DDBJ whole genome shotgun (WGS) entry which is preliminary data.</text>
</comment>
<evidence type="ECO:0000256" key="7">
    <source>
        <dbReference type="ARBA" id="ARBA00022989"/>
    </source>
</evidence>
<sequence length="383" mass="43043">MHAQQSGAGAKIRSYLKAYKLTASQKGVRLEELSAYEHSQDIAADLTRLAQRLNSRQDSSNFCTGVLLYGMLLYTLGAAPWALPYLYLVFFAVAFPWRTHHFCTHKWGFFLLDFCYWANAAAAAFIILNPAQPKLYAAVYALTDGPLAGALIVWQSAWVFGSASHSISVLMHGLPGLALFMHRHFPPPETAVEGLRHAACHILPARWQLSSREGSAAAEPQLWQQDTTTSLVWSFLLPLGFYALWQLVYFLIVQVACRGIILRNKFETSYSTLAKRAAKSNNFWNRLVRKGSKARRVVMYGLLQAVFTVVFLAFALPLHRFFWVGCLWQVVKIIVPVYYGSRYQCERVPKHAVLGFIKRYRAQMDASSAALMAASQKGQPASH</sequence>
<gene>
    <name evidence="14" type="ORF">WJX74_007661</name>
</gene>
<keyword evidence="11" id="KW-1208">Phospholipid metabolism</keyword>
<name>A0AAW1RQV7_9CHLO</name>
<feature type="transmembrane region" description="Helical" evidence="13">
    <location>
        <begin position="135"/>
        <end position="154"/>
    </location>
</feature>
<comment type="similarity">
    <text evidence="2">Belongs to the GPC1 family.</text>
</comment>
<keyword evidence="6 13" id="KW-0812">Transmembrane</keyword>
<evidence type="ECO:0000313" key="14">
    <source>
        <dbReference type="EMBL" id="KAK9835776.1"/>
    </source>
</evidence>
<dbReference type="Proteomes" id="UP001438707">
    <property type="component" value="Unassembled WGS sequence"/>
</dbReference>
<feature type="transmembrane region" description="Helical" evidence="13">
    <location>
        <begin position="107"/>
        <end position="128"/>
    </location>
</feature>
<protein>
    <recommendedName>
        <fullName evidence="3">Glycerophosphocholine acyltransferase 1</fullName>
    </recommendedName>
</protein>
<reference evidence="14 15" key="1">
    <citation type="journal article" date="2024" name="Nat. Commun.">
        <title>Phylogenomics reveals the evolutionary origins of lichenization in chlorophyte algae.</title>
        <authorList>
            <person name="Puginier C."/>
            <person name="Libourel C."/>
            <person name="Otte J."/>
            <person name="Skaloud P."/>
            <person name="Haon M."/>
            <person name="Grisel S."/>
            <person name="Petersen M."/>
            <person name="Berrin J.G."/>
            <person name="Delaux P.M."/>
            <person name="Dal Grande F."/>
            <person name="Keller J."/>
        </authorList>
    </citation>
    <scope>NUCLEOTIDE SEQUENCE [LARGE SCALE GENOMIC DNA]</scope>
    <source>
        <strain evidence="14 15">SAG 2145</strain>
    </source>
</reference>
<feature type="transmembrane region" description="Helical" evidence="13">
    <location>
        <begin position="321"/>
        <end position="340"/>
    </location>
</feature>
<keyword evidence="9 13" id="KW-0472">Membrane</keyword>
<keyword evidence="4" id="KW-0444">Lipid biosynthesis</keyword>
<evidence type="ECO:0000256" key="9">
    <source>
        <dbReference type="ARBA" id="ARBA00023136"/>
    </source>
</evidence>
<keyword evidence="15" id="KW-1185">Reference proteome</keyword>
<dbReference type="GO" id="GO:0006656">
    <property type="term" value="P:phosphatidylcholine biosynthetic process"/>
    <property type="evidence" value="ECO:0007669"/>
    <property type="project" value="TreeGrafter"/>
</dbReference>
<evidence type="ECO:0000256" key="3">
    <source>
        <dbReference type="ARBA" id="ARBA00019082"/>
    </source>
</evidence>
<organism evidence="14 15">
    <name type="scientific">Apatococcus lobatus</name>
    <dbReference type="NCBI Taxonomy" id="904363"/>
    <lineage>
        <taxon>Eukaryota</taxon>
        <taxon>Viridiplantae</taxon>
        <taxon>Chlorophyta</taxon>
        <taxon>core chlorophytes</taxon>
        <taxon>Trebouxiophyceae</taxon>
        <taxon>Chlorellales</taxon>
        <taxon>Chlorellaceae</taxon>
        <taxon>Apatococcus</taxon>
    </lineage>
</organism>
<dbReference type="PANTHER" id="PTHR31201">
    <property type="entry name" value="OS01G0585100 PROTEIN"/>
    <property type="match status" value="1"/>
</dbReference>